<dbReference type="InterPro" id="IPR039008">
    <property type="entry name" value="IF_rod_dom"/>
</dbReference>
<dbReference type="GO" id="GO:0051664">
    <property type="term" value="P:nuclear pore localization"/>
    <property type="evidence" value="ECO:0007669"/>
    <property type="project" value="TreeGrafter"/>
</dbReference>
<reference evidence="9" key="1">
    <citation type="journal article" date="1999" name="J. Mol. Evol.">
        <title>Characterization of the Hydra lamin and its gene: A molecular phylogeny of metazoan lamins.</title>
        <authorList>
            <person name="Erber A."/>
            <person name="Riemer D."/>
            <person name="Hofemeister H."/>
            <person name="Bovenschulte M."/>
            <person name="Stick R."/>
            <person name="Panopoulou G."/>
            <person name="Lehrach H."/>
            <person name="Weber K."/>
        </authorList>
    </citation>
    <scope>NUCLEOTIDE SEQUENCE</scope>
    <source>
        <tissue evidence="9">Whole animal</tissue>
    </source>
</reference>
<name>Q9XY34_9ECHI</name>
<evidence type="ECO:0000256" key="1">
    <source>
        <dbReference type="ARBA" id="ARBA00004123"/>
    </source>
</evidence>
<dbReference type="GO" id="GO:0007097">
    <property type="term" value="P:nuclear migration"/>
    <property type="evidence" value="ECO:0007669"/>
    <property type="project" value="TreeGrafter"/>
</dbReference>
<feature type="region of interest" description="Disordered" evidence="6">
    <location>
        <begin position="396"/>
        <end position="430"/>
    </location>
</feature>
<dbReference type="AlphaFoldDB" id="Q9XY34"/>
<proteinExistence type="evidence at transcript level"/>
<feature type="region of interest" description="Disordered" evidence="6">
    <location>
        <begin position="1"/>
        <end position="40"/>
    </location>
</feature>
<dbReference type="GO" id="GO:0006998">
    <property type="term" value="P:nuclear envelope organization"/>
    <property type="evidence" value="ECO:0007669"/>
    <property type="project" value="TreeGrafter"/>
</dbReference>
<dbReference type="PANTHER" id="PTHR45721">
    <property type="entry name" value="LAMIN DM0-RELATED"/>
    <property type="match status" value="1"/>
</dbReference>
<dbReference type="PANTHER" id="PTHR45721:SF11">
    <property type="entry name" value="LAMIN DM0-RELATED"/>
    <property type="match status" value="1"/>
</dbReference>
<dbReference type="SUPFAM" id="SSF74853">
    <property type="entry name" value="Lamin A/C globular tail domain"/>
    <property type="match status" value="1"/>
</dbReference>
<evidence type="ECO:0000256" key="5">
    <source>
        <dbReference type="SAM" id="Coils"/>
    </source>
</evidence>
<dbReference type="GO" id="GO:0005652">
    <property type="term" value="C:nuclear lamina"/>
    <property type="evidence" value="ECO:0007669"/>
    <property type="project" value="TreeGrafter"/>
</dbReference>
<evidence type="ECO:0000256" key="6">
    <source>
        <dbReference type="SAM" id="MobiDB-lite"/>
    </source>
</evidence>
<dbReference type="PROSITE" id="PS51842">
    <property type="entry name" value="IF_ROD_2"/>
    <property type="match status" value="1"/>
</dbReference>
<feature type="compositionally biased region" description="Low complexity" evidence="6">
    <location>
        <begin position="9"/>
        <end position="39"/>
    </location>
</feature>
<sequence>MATPVTTQRSSRSSKTVKHVVSSSSARSSSTRSPTSVTRAQEKEELMDLNDRLAIYIDRVRSLESDNSRLMLQISTVEESQTQEITNIKYMYEKELSDMRKLLDETAKDKARLQIEVGKNRAELDEIRPKYRRLEKDLDAANKRIQVLEASLGEKDGRINALVYEKQKQDELINELRKNLASKEKQLHAAKKQVEEETVLRVDLENRLQSLKEELDFKRQLYDEEVKEIRSKTTIDFTEIDNKARSQYESKLIESLQELRDEHESHSVLLREETESMFESKLNDLKALAERHRNDAVNSKDELRIVRTRVDNLQSELTSIKSQNDALIARIKDLENQLKLEQDNHFDALNDRDKELQQLRDAMANQLMEYEDLMNIKLSLDTEIKSYRKLLEGEENRLNITPSPPRSKSRSVRQFRGTKRRRIDEDETVQQSSTTTGLVAIIESDLKGNFIKLQNASDQDQALGGWNLKRQVDNGDEISYKLSAKYILKAGKEVTIWSSGSGHPQNAPSDLVFKSQKTWGTGKEVVSTLVDASGEVMATRTISTTSSSFDGNSQEGDPRQGCSIM</sequence>
<dbReference type="GO" id="GO:0090435">
    <property type="term" value="P:protein localization to nuclear envelope"/>
    <property type="evidence" value="ECO:0007669"/>
    <property type="project" value="TreeGrafter"/>
</dbReference>
<accession>Q9XY34</accession>
<dbReference type="Gene3D" id="2.60.40.1260">
    <property type="entry name" value="Lamin Tail domain"/>
    <property type="match status" value="1"/>
</dbReference>
<feature type="region of interest" description="Disordered" evidence="6">
    <location>
        <begin position="544"/>
        <end position="565"/>
    </location>
</feature>
<feature type="domain" description="LTD" evidence="7">
    <location>
        <begin position="427"/>
        <end position="544"/>
    </location>
</feature>
<evidence type="ECO:0000256" key="4">
    <source>
        <dbReference type="ARBA" id="ARBA00023242"/>
    </source>
</evidence>
<keyword evidence="4" id="KW-0539">Nucleus</keyword>
<feature type="compositionally biased region" description="Basic residues" evidence="6">
    <location>
        <begin position="407"/>
        <end position="421"/>
    </location>
</feature>
<feature type="coiled-coil region" evidence="5">
    <location>
        <begin position="96"/>
        <end position="228"/>
    </location>
</feature>
<dbReference type="Pfam" id="PF00932">
    <property type="entry name" value="LTD"/>
    <property type="match status" value="1"/>
</dbReference>
<feature type="coiled-coil region" evidence="5">
    <location>
        <begin position="253"/>
        <end position="376"/>
    </location>
</feature>
<dbReference type="FunFam" id="1.20.5.170:FF:000058">
    <property type="entry name" value="Intermediate filament protein B"/>
    <property type="match status" value="1"/>
</dbReference>
<feature type="compositionally biased region" description="Polar residues" evidence="6">
    <location>
        <begin position="544"/>
        <end position="555"/>
    </location>
</feature>
<organism evidence="9">
    <name type="scientific">Astropecten brasiliensis</name>
    <dbReference type="NCBI Taxonomy" id="86355"/>
    <lineage>
        <taxon>Eukaryota</taxon>
        <taxon>Metazoa</taxon>
        <taxon>Echinodermata</taxon>
        <taxon>Eleutherozoa</taxon>
        <taxon>Asterozoa</taxon>
        <taxon>Asteroidea</taxon>
        <taxon>Valvatacea</taxon>
        <taxon>Paxillosida</taxon>
        <taxon>Astropectinidae</taxon>
        <taxon>Astropecten</taxon>
    </lineage>
</organism>
<gene>
    <name evidence="9" type="primary">lam-1</name>
</gene>
<dbReference type="InterPro" id="IPR036415">
    <property type="entry name" value="Lamin_tail_dom_sf"/>
</dbReference>
<dbReference type="EMBL" id="AJ132102">
    <property type="protein sequence ID" value="CAB43342.1"/>
    <property type="molecule type" value="mRNA"/>
</dbReference>
<dbReference type="Gene3D" id="1.20.5.170">
    <property type="match status" value="1"/>
</dbReference>
<dbReference type="GO" id="GO:0005882">
    <property type="term" value="C:intermediate filament"/>
    <property type="evidence" value="ECO:0007669"/>
    <property type="project" value="UniProtKB-KW"/>
</dbReference>
<keyword evidence="2" id="KW-0403">Intermediate filament</keyword>
<keyword evidence="3 5" id="KW-0175">Coiled coil</keyword>
<dbReference type="PROSITE" id="PS51841">
    <property type="entry name" value="LTD"/>
    <property type="match status" value="1"/>
</dbReference>
<dbReference type="SUPFAM" id="SSF64593">
    <property type="entry name" value="Intermediate filament protein, coiled coil region"/>
    <property type="match status" value="2"/>
</dbReference>
<evidence type="ECO:0000313" key="9">
    <source>
        <dbReference type="EMBL" id="CAB43342.1"/>
    </source>
</evidence>
<dbReference type="Pfam" id="PF00038">
    <property type="entry name" value="Filament"/>
    <property type="match status" value="1"/>
</dbReference>
<evidence type="ECO:0000259" key="8">
    <source>
        <dbReference type="PROSITE" id="PS51842"/>
    </source>
</evidence>
<dbReference type="SMART" id="SM01391">
    <property type="entry name" value="Filament"/>
    <property type="match status" value="1"/>
</dbReference>
<dbReference type="GO" id="GO:0005200">
    <property type="term" value="F:structural constituent of cytoskeleton"/>
    <property type="evidence" value="ECO:0007669"/>
    <property type="project" value="TreeGrafter"/>
</dbReference>
<dbReference type="GO" id="GO:0031507">
    <property type="term" value="P:heterochromatin formation"/>
    <property type="evidence" value="ECO:0007669"/>
    <property type="project" value="TreeGrafter"/>
</dbReference>
<dbReference type="InterPro" id="IPR001322">
    <property type="entry name" value="Lamin_tail_dom"/>
</dbReference>
<feature type="domain" description="IF rod" evidence="8">
    <location>
        <begin position="42"/>
        <end position="398"/>
    </location>
</feature>
<evidence type="ECO:0000259" key="7">
    <source>
        <dbReference type="PROSITE" id="PS51841"/>
    </source>
</evidence>
<protein>
    <submittedName>
        <fullName evidence="9">Lamin</fullName>
    </submittedName>
</protein>
<comment type="subcellular location">
    <subcellularLocation>
        <location evidence="1">Nucleus</location>
    </subcellularLocation>
</comment>
<dbReference type="Gene3D" id="1.20.5.1160">
    <property type="entry name" value="Vasodilator-stimulated phosphoprotein"/>
    <property type="match status" value="1"/>
</dbReference>
<dbReference type="Gene3D" id="1.20.5.500">
    <property type="entry name" value="Single helix bin"/>
    <property type="match status" value="1"/>
</dbReference>
<evidence type="ECO:0000256" key="3">
    <source>
        <dbReference type="ARBA" id="ARBA00023054"/>
    </source>
</evidence>
<evidence type="ECO:0000256" key="2">
    <source>
        <dbReference type="ARBA" id="ARBA00022754"/>
    </source>
</evidence>